<keyword evidence="17" id="KW-1185">Reference proteome</keyword>
<reference evidence="16 17" key="1">
    <citation type="submission" date="2015-04" db="EMBL/GenBank/DDBJ databases">
        <title>Whole genome shotgun sequence of Sphingomonas changbaiensis NBRC 104936.</title>
        <authorList>
            <person name="Katano-Makiyama Y."/>
            <person name="Hosoyama A."/>
            <person name="Hashimoto M."/>
            <person name="Noguchi M."/>
            <person name="Tsuchikane K."/>
            <person name="Ohji S."/>
            <person name="Yamazoe A."/>
            <person name="Ichikawa N."/>
            <person name="Kimura A."/>
            <person name="Fujita N."/>
        </authorList>
    </citation>
    <scope>NUCLEOTIDE SEQUENCE [LARGE SCALE GENOMIC DNA]</scope>
    <source>
        <strain evidence="16 17">NBRC 104936</strain>
    </source>
</reference>
<evidence type="ECO:0000256" key="12">
    <source>
        <dbReference type="RuleBase" id="RU003357"/>
    </source>
</evidence>
<dbReference type="GO" id="GO:0009279">
    <property type="term" value="C:cell outer membrane"/>
    <property type="evidence" value="ECO:0007669"/>
    <property type="project" value="UniProtKB-SubCell"/>
</dbReference>
<evidence type="ECO:0000259" key="14">
    <source>
        <dbReference type="Pfam" id="PF00593"/>
    </source>
</evidence>
<keyword evidence="13" id="KW-0732">Signal</keyword>
<keyword evidence="2 11" id="KW-0813">Transport</keyword>
<dbReference type="SUPFAM" id="SSF56935">
    <property type="entry name" value="Porins"/>
    <property type="match status" value="1"/>
</dbReference>
<evidence type="ECO:0000256" key="6">
    <source>
        <dbReference type="ARBA" id="ARBA00023004"/>
    </source>
</evidence>
<keyword evidence="9 11" id="KW-0472">Membrane</keyword>
<organism evidence="16 17">
    <name type="scientific">Sphingomonas changbaiensis NBRC 104936</name>
    <dbReference type="NCBI Taxonomy" id="1219043"/>
    <lineage>
        <taxon>Bacteria</taxon>
        <taxon>Pseudomonadati</taxon>
        <taxon>Pseudomonadota</taxon>
        <taxon>Alphaproteobacteria</taxon>
        <taxon>Sphingomonadales</taxon>
        <taxon>Sphingomonadaceae</taxon>
        <taxon>Sphingomonas</taxon>
    </lineage>
</organism>
<keyword evidence="10 11" id="KW-0998">Cell outer membrane</keyword>
<dbReference type="InterPro" id="IPR012910">
    <property type="entry name" value="Plug_dom"/>
</dbReference>
<feature type="chain" id="PRO_5002429178" evidence="13">
    <location>
        <begin position="37"/>
        <end position="784"/>
    </location>
</feature>
<evidence type="ECO:0000256" key="2">
    <source>
        <dbReference type="ARBA" id="ARBA00022448"/>
    </source>
</evidence>
<evidence type="ECO:0000256" key="9">
    <source>
        <dbReference type="ARBA" id="ARBA00023136"/>
    </source>
</evidence>
<dbReference type="PANTHER" id="PTHR32552:SF81">
    <property type="entry name" value="TONB-DEPENDENT OUTER MEMBRANE RECEPTOR"/>
    <property type="match status" value="1"/>
</dbReference>
<dbReference type="InterPro" id="IPR036942">
    <property type="entry name" value="Beta-barrel_TonB_sf"/>
</dbReference>
<proteinExistence type="inferred from homology"/>
<keyword evidence="3 11" id="KW-1134">Transmembrane beta strand</keyword>
<dbReference type="RefSeq" id="WP_084689402.1">
    <property type="nucleotide sequence ID" value="NZ_BBWU01000021.1"/>
</dbReference>
<dbReference type="Proteomes" id="UP000033202">
    <property type="component" value="Unassembled WGS sequence"/>
</dbReference>
<dbReference type="STRING" id="1219043.SCH01S_21_00990"/>
<dbReference type="Gene3D" id="2.40.170.20">
    <property type="entry name" value="TonB-dependent receptor, beta-barrel domain"/>
    <property type="match status" value="1"/>
</dbReference>
<dbReference type="CDD" id="cd01347">
    <property type="entry name" value="ligand_gated_channel"/>
    <property type="match status" value="1"/>
</dbReference>
<dbReference type="InterPro" id="IPR039426">
    <property type="entry name" value="TonB-dep_rcpt-like"/>
</dbReference>
<keyword evidence="5 11" id="KW-0812">Transmembrane</keyword>
<keyword evidence="7" id="KW-0406">Ion transport</keyword>
<accession>A0A0E9MMC3</accession>
<dbReference type="PANTHER" id="PTHR32552">
    <property type="entry name" value="FERRICHROME IRON RECEPTOR-RELATED"/>
    <property type="match status" value="1"/>
</dbReference>
<sequence>MAFGFGGVSYPQAAGRIGRAALLTGAAILFPSMAMAQDVPAGAEAQAAADNANVADNSGEIVVTALKRDTRLQDTPIAISAVGGDSLQRGGTTSFTDLTRNAPSLRVVDGGPGNRRVILRGVTAAGEPTVGVYYDESPVSGSVGTTSDAAGSTPDFRLFDVERAEVLRGPQGTLYGSGSMGGTVRIIYEKPKADRLEAAMAGSLSAVQSGGVGGSVDAMINVPIVEDVVALRVVGDYNQFAGYVDNSYYHRNNINDGNSYGGRALLRITPTDALTVDFAAYYEKVATNSPRWIAETGQRYVTDGRSESGNYDKNQIYSGTLNYDFGPVALTAVSTYFRRDRTVVSDVSDTFNGRDNAAGCKRYHLANARACSPTELADYLDETNRILFSSLYQPQFVKNWTNELRLSSTGNGPFNWTVGVFSEDRKTEVRSTLLTADPRSGLLQPFVDENIFYDRTINDHLKQKAAFAELSYKFFDKLTLTAGARYYDFDKTVGGRVDKGQEHYVSKVTPFQEAESKEDGFVYKFNASYEINPDYMVYVQASQGFRPGGVNQVIGLPAALAAYSSDSLWNYEVGVKTHPLAGVYFNLTGYRIDWDNLQVSGRTSGTGSVFGLISNAGAARIEGVEAELSATPLAGFSLSANLGYTNARLSEDQVSEVVVATGRKGDRLAFVPRWNASGSAEYTWGISDTLDGIIRADAAYVGSSYSTLSQLDVYRRKVDAYELVNARIGLQAADSGWNAFLFVNNVFNAAAVNSRSSSSNTGGKTTVFSAPPRTFGISLLKRFR</sequence>
<evidence type="ECO:0000256" key="13">
    <source>
        <dbReference type="SAM" id="SignalP"/>
    </source>
</evidence>
<evidence type="ECO:0000256" key="8">
    <source>
        <dbReference type="ARBA" id="ARBA00023077"/>
    </source>
</evidence>
<feature type="domain" description="TonB-dependent receptor-like beta-barrel" evidence="14">
    <location>
        <begin position="253"/>
        <end position="746"/>
    </location>
</feature>
<dbReference type="Pfam" id="PF00593">
    <property type="entry name" value="TonB_dep_Rec_b-barrel"/>
    <property type="match status" value="1"/>
</dbReference>
<dbReference type="Pfam" id="PF07715">
    <property type="entry name" value="Plug"/>
    <property type="match status" value="1"/>
</dbReference>
<evidence type="ECO:0000256" key="11">
    <source>
        <dbReference type="PROSITE-ProRule" id="PRU01360"/>
    </source>
</evidence>
<feature type="signal peptide" evidence="13">
    <location>
        <begin position="1"/>
        <end position="36"/>
    </location>
</feature>
<name>A0A0E9MMC3_9SPHN</name>
<keyword evidence="6" id="KW-0408">Iron</keyword>
<dbReference type="EMBL" id="BBWU01000021">
    <property type="protein sequence ID" value="GAO38912.1"/>
    <property type="molecule type" value="Genomic_DNA"/>
</dbReference>
<evidence type="ECO:0000256" key="3">
    <source>
        <dbReference type="ARBA" id="ARBA00022452"/>
    </source>
</evidence>
<feature type="domain" description="TonB-dependent receptor plug" evidence="15">
    <location>
        <begin position="72"/>
        <end position="183"/>
    </location>
</feature>
<keyword evidence="8 12" id="KW-0798">TonB box</keyword>
<dbReference type="OrthoDB" id="9760333at2"/>
<keyword evidence="4" id="KW-0410">Iron transport</keyword>
<evidence type="ECO:0000256" key="4">
    <source>
        <dbReference type="ARBA" id="ARBA00022496"/>
    </source>
</evidence>
<comment type="caution">
    <text evidence="16">The sequence shown here is derived from an EMBL/GenBank/DDBJ whole genome shotgun (WGS) entry which is preliminary data.</text>
</comment>
<evidence type="ECO:0000256" key="10">
    <source>
        <dbReference type="ARBA" id="ARBA00023237"/>
    </source>
</evidence>
<evidence type="ECO:0000313" key="16">
    <source>
        <dbReference type="EMBL" id="GAO38912.1"/>
    </source>
</evidence>
<dbReference type="AlphaFoldDB" id="A0A0E9MMC3"/>
<keyword evidence="16" id="KW-0675">Receptor</keyword>
<protein>
    <submittedName>
        <fullName evidence="16">Putative TonB-dependent receptor</fullName>
    </submittedName>
</protein>
<gene>
    <name evidence="16" type="ORF">SCH01S_21_00990</name>
</gene>
<comment type="subcellular location">
    <subcellularLocation>
        <location evidence="1 11">Cell outer membrane</location>
        <topology evidence="1 11">Multi-pass membrane protein</topology>
    </subcellularLocation>
</comment>
<dbReference type="GO" id="GO:0006826">
    <property type="term" value="P:iron ion transport"/>
    <property type="evidence" value="ECO:0007669"/>
    <property type="project" value="UniProtKB-KW"/>
</dbReference>
<dbReference type="InterPro" id="IPR000531">
    <property type="entry name" value="Beta-barrel_TonB"/>
</dbReference>
<evidence type="ECO:0000256" key="1">
    <source>
        <dbReference type="ARBA" id="ARBA00004571"/>
    </source>
</evidence>
<comment type="similarity">
    <text evidence="11 12">Belongs to the TonB-dependent receptor family.</text>
</comment>
<evidence type="ECO:0000313" key="17">
    <source>
        <dbReference type="Proteomes" id="UP000033202"/>
    </source>
</evidence>
<evidence type="ECO:0000256" key="7">
    <source>
        <dbReference type="ARBA" id="ARBA00023065"/>
    </source>
</evidence>
<evidence type="ECO:0000259" key="15">
    <source>
        <dbReference type="Pfam" id="PF07715"/>
    </source>
</evidence>
<dbReference type="PROSITE" id="PS52016">
    <property type="entry name" value="TONB_DEPENDENT_REC_3"/>
    <property type="match status" value="1"/>
</dbReference>
<evidence type="ECO:0000256" key="5">
    <source>
        <dbReference type="ARBA" id="ARBA00022692"/>
    </source>
</evidence>